<sequence length="477" mass="50985">MRLVLLAIAFAATGCSAADALNVVLDPTARPVSSASDDSPSNGASQADVIILVAQRGTPAYAFAESRENGSTIFAERKLWRGLQKAAEILNEGGSRTVTVGVAGGEYDGEFGGGIQRVPRIDNPEGTLKLLAGFNDDFSGRQPFAFAVSVPTIRGRDGAIFQIASRTTLKELVISGLILDAAPSNKYDARTNSLVKGESRNYPLMSWAQMEAERVVIADNIFLNGASGTVRLGMTPPRGVSGEVIVQNNFFLNNLLAFETQTYGRRIGAPYGRLVVRNNSFLANFPYNPDPTSSNVSAVELHTSESFQETVFERNLFAYNAGGAFQVDWPQDRLADFTLRENLFFLNGVLWGEGAAEAAVFAGKFGTGAVYRILDLYDVEDDVDGEVSGNVAFDPQVPIVMAPLQSVDGASVSAQPTLMNDVRRLFGANTDGGTVAIANFAPQMMFDIRAVPLPQNEEAKAFGVQPAIIYGATGAPQ</sequence>
<keyword evidence="3" id="KW-1185">Reference proteome</keyword>
<evidence type="ECO:0000313" key="2">
    <source>
        <dbReference type="EMBL" id="PAP78234.1"/>
    </source>
</evidence>
<dbReference type="RefSeq" id="WP_095511918.1">
    <property type="nucleotide sequence ID" value="NZ_MQWD01000001.1"/>
</dbReference>
<feature type="chain" id="PRO_5013216040" description="Right handed beta helix domain-containing protein" evidence="1">
    <location>
        <begin position="18"/>
        <end position="477"/>
    </location>
</feature>
<comment type="caution">
    <text evidence="2">The sequence shown here is derived from an EMBL/GenBank/DDBJ whole genome shotgun (WGS) entry which is preliminary data.</text>
</comment>
<dbReference type="InterPro" id="IPR011050">
    <property type="entry name" value="Pectin_lyase_fold/virulence"/>
</dbReference>
<name>A0A271J586_9BACT</name>
<keyword evidence="1" id="KW-0732">Signal</keyword>
<dbReference type="OrthoDB" id="1523312at2"/>
<evidence type="ECO:0000313" key="3">
    <source>
        <dbReference type="Proteomes" id="UP000216339"/>
    </source>
</evidence>
<dbReference type="EMBL" id="MQWD01000001">
    <property type="protein sequence ID" value="PAP78234.1"/>
    <property type="molecule type" value="Genomic_DNA"/>
</dbReference>
<dbReference type="SUPFAM" id="SSF51126">
    <property type="entry name" value="Pectin lyase-like"/>
    <property type="match status" value="1"/>
</dbReference>
<dbReference type="PROSITE" id="PS51257">
    <property type="entry name" value="PROKAR_LIPOPROTEIN"/>
    <property type="match status" value="1"/>
</dbReference>
<dbReference type="AlphaFoldDB" id="A0A271J586"/>
<protein>
    <recommendedName>
        <fullName evidence="4">Right handed beta helix domain-containing protein</fullName>
    </recommendedName>
</protein>
<evidence type="ECO:0008006" key="4">
    <source>
        <dbReference type="Google" id="ProtNLM"/>
    </source>
</evidence>
<feature type="signal peptide" evidence="1">
    <location>
        <begin position="1"/>
        <end position="17"/>
    </location>
</feature>
<evidence type="ECO:0000256" key="1">
    <source>
        <dbReference type="SAM" id="SignalP"/>
    </source>
</evidence>
<reference evidence="2 3" key="1">
    <citation type="submission" date="2016-11" db="EMBL/GenBank/DDBJ databases">
        <title>Study of marine rhodopsin-containing bacteria.</title>
        <authorList>
            <person name="Yoshizawa S."/>
            <person name="Kumagai Y."/>
            <person name="Kogure K."/>
        </authorList>
    </citation>
    <scope>NUCLEOTIDE SEQUENCE [LARGE SCALE GENOMIC DNA]</scope>
    <source>
        <strain evidence="2 3">SAORIC-28</strain>
    </source>
</reference>
<gene>
    <name evidence="2" type="ORF">BSZ37_18280</name>
</gene>
<organism evidence="2 3">
    <name type="scientific">Rubrivirga marina</name>
    <dbReference type="NCBI Taxonomy" id="1196024"/>
    <lineage>
        <taxon>Bacteria</taxon>
        <taxon>Pseudomonadati</taxon>
        <taxon>Rhodothermota</taxon>
        <taxon>Rhodothermia</taxon>
        <taxon>Rhodothermales</taxon>
        <taxon>Rubricoccaceae</taxon>
        <taxon>Rubrivirga</taxon>
    </lineage>
</organism>
<accession>A0A271J586</accession>
<dbReference type="Proteomes" id="UP000216339">
    <property type="component" value="Unassembled WGS sequence"/>
</dbReference>
<proteinExistence type="predicted"/>